<name>A0ACC1SBH8_9HYPO</name>
<protein>
    <submittedName>
        <fullName evidence="1">Uncharacterized protein</fullName>
    </submittedName>
</protein>
<proteinExistence type="predicted"/>
<gene>
    <name evidence="1" type="ORF">NM208_g6871</name>
</gene>
<keyword evidence="2" id="KW-1185">Reference proteome</keyword>
<dbReference type="Proteomes" id="UP001148629">
    <property type="component" value="Unassembled WGS sequence"/>
</dbReference>
<accession>A0ACC1SBH8</accession>
<organism evidence="1 2">
    <name type="scientific">Fusarium decemcellulare</name>
    <dbReference type="NCBI Taxonomy" id="57161"/>
    <lineage>
        <taxon>Eukaryota</taxon>
        <taxon>Fungi</taxon>
        <taxon>Dikarya</taxon>
        <taxon>Ascomycota</taxon>
        <taxon>Pezizomycotina</taxon>
        <taxon>Sordariomycetes</taxon>
        <taxon>Hypocreomycetidae</taxon>
        <taxon>Hypocreales</taxon>
        <taxon>Nectriaceae</taxon>
        <taxon>Fusarium</taxon>
        <taxon>Fusarium decemcellulare species complex</taxon>
    </lineage>
</organism>
<evidence type="ECO:0000313" key="1">
    <source>
        <dbReference type="EMBL" id="KAJ3536088.1"/>
    </source>
</evidence>
<dbReference type="EMBL" id="JANRMS010000666">
    <property type="protein sequence ID" value="KAJ3536088.1"/>
    <property type="molecule type" value="Genomic_DNA"/>
</dbReference>
<sequence length="514" mass="54997">MSHPSSPQVKLQTKVFINNEYIESRSSERIQVVNPRNLDIITSEVHVAGPEDVDSAVRHASAAFESSSWSALSGAERGKLLWKLADLIEASGPELARLESVAMGNSALMVEAMDVKNAVEVFRYYAGWADKLAGESFPSENGTMCIVKHEPIGVCAAICAWNASLMFFAWKAAPALATGNTIIFKSSEKSPLGYLALGKLIVEAGFPPGVVQFLSGGGATGSTLALHPGIRKITFTGSAAVGRKVMEAASKSNLKRVTLELGGKSPAIVFPDADIRNAIHWCSSAALVNAGQVCASTSRLYLHKDIAEDTIASLKAIYHAAAEQMGPDSQAPQGVSPVADEAQLNRVLSYVEAGKQDAKLVVGGQRKDLKGCWIEPTIFLDPLDDASIYKEEIFGPVLVVKVFEDEEQVVTWANDTEYGLSGESSMSNVYCRDHAPNNMREAAVFTQDIDRALRVADRIKAGSVGINSIPLPSPRVPLGGVKQSGLGRELGKYALDEYTETKSISIRTGPTPFG</sequence>
<comment type="caution">
    <text evidence="1">The sequence shown here is derived from an EMBL/GenBank/DDBJ whole genome shotgun (WGS) entry which is preliminary data.</text>
</comment>
<evidence type="ECO:0000313" key="2">
    <source>
        <dbReference type="Proteomes" id="UP001148629"/>
    </source>
</evidence>
<reference evidence="1" key="1">
    <citation type="submission" date="2022-08" db="EMBL/GenBank/DDBJ databases">
        <title>Genome Sequence of Fusarium decemcellulare.</title>
        <authorList>
            <person name="Buettner E."/>
        </authorList>
    </citation>
    <scope>NUCLEOTIDE SEQUENCE</scope>
    <source>
        <strain evidence="1">Babe19</strain>
    </source>
</reference>